<evidence type="ECO:0000256" key="2">
    <source>
        <dbReference type="ARBA" id="ARBA00022679"/>
    </source>
</evidence>
<evidence type="ECO:0000259" key="6">
    <source>
        <dbReference type="Pfam" id="PF08543"/>
    </source>
</evidence>
<dbReference type="PANTHER" id="PTHR10534">
    <property type="entry name" value="PYRIDOXAL KINASE"/>
    <property type="match status" value="1"/>
</dbReference>
<dbReference type="InterPro" id="IPR004625">
    <property type="entry name" value="PyrdxlKinase"/>
</dbReference>
<dbReference type="EMBL" id="JAOQJV010000003">
    <property type="protein sequence ID" value="MCU6699353.1"/>
    <property type="molecule type" value="Genomic_DNA"/>
</dbReference>
<proteinExistence type="predicted"/>
<keyword evidence="8" id="KW-1185">Reference proteome</keyword>
<keyword evidence="4 7" id="KW-0418">Kinase</keyword>
<dbReference type="NCBIfam" id="NF005491">
    <property type="entry name" value="PRK07105.1"/>
    <property type="match status" value="1"/>
</dbReference>
<name>A0ABT2S4A9_9FIRM</name>
<organism evidence="7 8">
    <name type="scientific">Dorea ammoniilytica</name>
    <dbReference type="NCBI Taxonomy" id="2981788"/>
    <lineage>
        <taxon>Bacteria</taxon>
        <taxon>Bacillati</taxon>
        <taxon>Bacillota</taxon>
        <taxon>Clostridia</taxon>
        <taxon>Lachnospirales</taxon>
        <taxon>Lachnospiraceae</taxon>
        <taxon>Dorea</taxon>
    </lineage>
</organism>
<evidence type="ECO:0000313" key="8">
    <source>
        <dbReference type="Proteomes" id="UP001207605"/>
    </source>
</evidence>
<dbReference type="PANTHER" id="PTHR10534:SF2">
    <property type="entry name" value="PYRIDOXAL KINASE"/>
    <property type="match status" value="1"/>
</dbReference>
<keyword evidence="5" id="KW-0067">ATP-binding</keyword>
<comment type="caution">
    <text evidence="7">The sequence shown here is derived from an EMBL/GenBank/DDBJ whole genome shotgun (WGS) entry which is preliminary data.</text>
</comment>
<dbReference type="EC" id="2.7.1.35" evidence="1"/>
<dbReference type="Gene3D" id="3.40.1190.20">
    <property type="match status" value="1"/>
</dbReference>
<evidence type="ECO:0000313" key="7">
    <source>
        <dbReference type="EMBL" id="MCU6699353.1"/>
    </source>
</evidence>
<evidence type="ECO:0000256" key="5">
    <source>
        <dbReference type="ARBA" id="ARBA00022840"/>
    </source>
</evidence>
<dbReference type="CDD" id="cd01173">
    <property type="entry name" value="pyridoxal_pyridoxamine_kinase"/>
    <property type="match status" value="1"/>
</dbReference>
<gene>
    <name evidence="7" type="ORF">OCV65_03750</name>
</gene>
<keyword evidence="2 7" id="KW-0808">Transferase</keyword>
<feature type="domain" description="Pyridoxamine kinase/Phosphomethylpyrimidine kinase" evidence="6">
    <location>
        <begin position="25"/>
        <end position="259"/>
    </location>
</feature>
<dbReference type="Pfam" id="PF08543">
    <property type="entry name" value="Phos_pyr_kin"/>
    <property type="match status" value="1"/>
</dbReference>
<evidence type="ECO:0000256" key="4">
    <source>
        <dbReference type="ARBA" id="ARBA00022777"/>
    </source>
</evidence>
<sequence length="287" mass="31337">MVKKIAVIQDLSGFGKCSLTAAIPVISVMGVQPCPLPTAILSAQTGYPSYYLDDYTDKMEYIRSEWEKLGAHFDGIYTGFVASEAQIDRIFDFLDTFRKEDTFLLVDPVMGDDGVKYDMFTDGLLEKMKELACQADVLTPNLTELCLLTEADYETVCSLPGELKIEIIHQMANSLVEKGVKNILVTGIHLTENGEQKIGNLIIAEEQCELTAFPYIGGSYSGTGDIFASIIAGGMVRGDSLRDLCVLAGRFVEAAMRDSAADQVETVAGTEFERHLGMLLPKNITSG</sequence>
<dbReference type="InterPro" id="IPR029056">
    <property type="entry name" value="Ribokinase-like"/>
</dbReference>
<reference evidence="7 8" key="1">
    <citation type="journal article" date="2021" name="ISME Commun">
        <title>Automated analysis of genomic sequences facilitates high-throughput and comprehensive description of bacteria.</title>
        <authorList>
            <person name="Hitch T.C.A."/>
        </authorList>
    </citation>
    <scope>NUCLEOTIDE SEQUENCE [LARGE SCALE GENOMIC DNA]</scope>
    <source>
        <strain evidence="7 8">Sanger_02</strain>
    </source>
</reference>
<protein>
    <recommendedName>
        <fullName evidence="1">pyridoxal kinase</fullName>
        <ecNumber evidence="1">2.7.1.35</ecNumber>
    </recommendedName>
</protein>
<evidence type="ECO:0000256" key="3">
    <source>
        <dbReference type="ARBA" id="ARBA00022741"/>
    </source>
</evidence>
<dbReference type="GO" id="GO:0008478">
    <property type="term" value="F:pyridoxal kinase activity"/>
    <property type="evidence" value="ECO:0007669"/>
    <property type="project" value="UniProtKB-EC"/>
</dbReference>
<accession>A0ABT2S4A9</accession>
<dbReference type="SUPFAM" id="SSF53613">
    <property type="entry name" value="Ribokinase-like"/>
    <property type="match status" value="1"/>
</dbReference>
<keyword evidence="3" id="KW-0547">Nucleotide-binding</keyword>
<dbReference type="RefSeq" id="WP_262581000.1">
    <property type="nucleotide sequence ID" value="NZ_JAOQJV010000003.1"/>
</dbReference>
<dbReference type="Proteomes" id="UP001207605">
    <property type="component" value="Unassembled WGS sequence"/>
</dbReference>
<dbReference type="InterPro" id="IPR013749">
    <property type="entry name" value="PM/HMP-P_kinase-1"/>
</dbReference>
<evidence type="ECO:0000256" key="1">
    <source>
        <dbReference type="ARBA" id="ARBA00012104"/>
    </source>
</evidence>